<organism evidence="1 2">
    <name type="scientific">Flavobacterium croceum DSM 17960</name>
    <dbReference type="NCBI Taxonomy" id="1121886"/>
    <lineage>
        <taxon>Bacteria</taxon>
        <taxon>Pseudomonadati</taxon>
        <taxon>Bacteroidota</taxon>
        <taxon>Flavobacteriia</taxon>
        <taxon>Flavobacteriales</taxon>
        <taxon>Flavobacteriaceae</taxon>
        <taxon>Flavobacterium</taxon>
    </lineage>
</organism>
<dbReference type="Proteomes" id="UP000237056">
    <property type="component" value="Unassembled WGS sequence"/>
</dbReference>
<name>A0A2S4N8D9_9FLAO</name>
<dbReference type="EMBL" id="PQNY01000006">
    <property type="protein sequence ID" value="POS01965.1"/>
    <property type="molecule type" value="Genomic_DNA"/>
</dbReference>
<keyword evidence="2" id="KW-1185">Reference proteome</keyword>
<proteinExistence type="predicted"/>
<dbReference type="PROSITE" id="PS51257">
    <property type="entry name" value="PROKAR_LIPOPROTEIN"/>
    <property type="match status" value="1"/>
</dbReference>
<comment type="caution">
    <text evidence="1">The sequence shown here is derived from an EMBL/GenBank/DDBJ whole genome shotgun (WGS) entry which is preliminary data.</text>
</comment>
<evidence type="ECO:0000313" key="2">
    <source>
        <dbReference type="Proteomes" id="UP000237056"/>
    </source>
</evidence>
<protein>
    <submittedName>
        <fullName evidence="1">Uncharacterized protein</fullName>
    </submittedName>
</protein>
<dbReference type="AlphaFoldDB" id="A0A2S4N8D9"/>
<accession>A0A2S4N8D9</accession>
<gene>
    <name evidence="1" type="ORF">Q361_10627</name>
</gene>
<sequence length="307" mass="35702">MKFYFKQNIFISALVLLLTLFVSCKKEHNVEGNIPTTTTDSIMISEAKVLLDTAYSSTATLENYVETLQYNEDASKETCKNQSPEKNNETYENYFAVREALIKNLNQTYSDVLEKYASYYNFDTGKTNLPTEVQNIANSLQTVDVEFWDVGEGYTEIRSKANHYYNIFKNKLTPDYEAYLKQTSKEKEVLYAADAGLNVSFDEVGSRAIFWENFIKKYPNSKLIAQAEEDFNWYLNDFLFGLDNTPTFEDGKIYDDVQKVYQNFMKKYPNSTVSEKIKLLYHELESNAFNDTENIRENLGIEYPTYD</sequence>
<dbReference type="OrthoDB" id="8605367at2"/>
<reference evidence="1 2" key="1">
    <citation type="submission" date="2018-01" db="EMBL/GenBank/DDBJ databases">
        <title>Genomic Encyclopedia of Type Strains, Phase I: the one thousand microbial genomes (KMG-I) project.</title>
        <authorList>
            <person name="Goeker M."/>
        </authorList>
    </citation>
    <scope>NUCLEOTIDE SEQUENCE [LARGE SCALE GENOMIC DNA]</scope>
    <source>
        <strain evidence="1 2">DSM 17960</strain>
    </source>
</reference>
<dbReference type="RefSeq" id="WP_103725741.1">
    <property type="nucleotide sequence ID" value="NZ_PQNY01000006.1"/>
</dbReference>
<evidence type="ECO:0000313" key="1">
    <source>
        <dbReference type="EMBL" id="POS01965.1"/>
    </source>
</evidence>